<evidence type="ECO:0000313" key="1">
    <source>
        <dbReference type="EMBL" id="MFC4564325.1"/>
    </source>
</evidence>
<dbReference type="RefSeq" id="WP_378577332.1">
    <property type="nucleotide sequence ID" value="NZ_JBHSFQ010000023.1"/>
</dbReference>
<gene>
    <name evidence="1" type="ORF">ACFO4E_20880</name>
</gene>
<proteinExistence type="predicted"/>
<dbReference type="EMBL" id="JBHSFQ010000023">
    <property type="protein sequence ID" value="MFC4564325.1"/>
    <property type="molecule type" value="Genomic_DNA"/>
</dbReference>
<dbReference type="Proteomes" id="UP001595923">
    <property type="component" value="Unassembled WGS sequence"/>
</dbReference>
<protein>
    <recommendedName>
        <fullName evidence="3">DUF5753 domain-containing protein</fullName>
    </recommendedName>
</protein>
<comment type="caution">
    <text evidence="1">The sequence shown here is derived from an EMBL/GenBank/DDBJ whole genome shotgun (WGS) entry which is preliminary data.</text>
</comment>
<reference evidence="2" key="1">
    <citation type="journal article" date="2019" name="Int. J. Syst. Evol. Microbiol.">
        <title>The Global Catalogue of Microorganisms (GCM) 10K type strain sequencing project: providing services to taxonomists for standard genome sequencing and annotation.</title>
        <authorList>
            <consortium name="The Broad Institute Genomics Platform"/>
            <consortium name="The Broad Institute Genome Sequencing Center for Infectious Disease"/>
            <person name="Wu L."/>
            <person name="Ma J."/>
        </authorList>
    </citation>
    <scope>NUCLEOTIDE SEQUENCE [LARGE SCALE GENOMIC DNA]</scope>
    <source>
        <strain evidence="2">XZYJ18</strain>
    </source>
</reference>
<evidence type="ECO:0000313" key="2">
    <source>
        <dbReference type="Proteomes" id="UP001595923"/>
    </source>
</evidence>
<name>A0ABV9DZK3_9ACTN</name>
<keyword evidence="2" id="KW-1185">Reference proteome</keyword>
<sequence length="82" mass="8788">MSASVTLAHVALLVMDSPDDTVIAVSPTGNARVCRRGELTDAEHEIYSRRQLLDEGIGPSQPDVEALAARLTSRIPEPHLIG</sequence>
<accession>A0ABV9DZK3</accession>
<evidence type="ECO:0008006" key="3">
    <source>
        <dbReference type="Google" id="ProtNLM"/>
    </source>
</evidence>
<organism evidence="1 2">
    <name type="scientific">Nocardiopsis mangrovi</name>
    <dbReference type="NCBI Taxonomy" id="1179818"/>
    <lineage>
        <taxon>Bacteria</taxon>
        <taxon>Bacillati</taxon>
        <taxon>Actinomycetota</taxon>
        <taxon>Actinomycetes</taxon>
        <taxon>Streptosporangiales</taxon>
        <taxon>Nocardiopsidaceae</taxon>
        <taxon>Nocardiopsis</taxon>
    </lineage>
</organism>